<protein>
    <submittedName>
        <fullName evidence="2">Uncharacterized protein</fullName>
    </submittedName>
</protein>
<proteinExistence type="predicted"/>
<dbReference type="EMBL" id="KZ994899">
    <property type="protein sequence ID" value="RKO91797.1"/>
    <property type="molecule type" value="Genomic_DNA"/>
</dbReference>
<dbReference type="Proteomes" id="UP000269721">
    <property type="component" value="Unassembled WGS sequence"/>
</dbReference>
<evidence type="ECO:0000313" key="3">
    <source>
        <dbReference type="Proteomes" id="UP000269721"/>
    </source>
</evidence>
<name>A0A4V1IRZ7_9FUNG</name>
<feature type="region of interest" description="Disordered" evidence="1">
    <location>
        <begin position="1"/>
        <end position="54"/>
    </location>
</feature>
<accession>A0A4V1IRZ7</accession>
<organism evidence="2 3">
    <name type="scientific">Blyttiomyces helicus</name>
    <dbReference type="NCBI Taxonomy" id="388810"/>
    <lineage>
        <taxon>Eukaryota</taxon>
        <taxon>Fungi</taxon>
        <taxon>Fungi incertae sedis</taxon>
        <taxon>Chytridiomycota</taxon>
        <taxon>Chytridiomycota incertae sedis</taxon>
        <taxon>Chytridiomycetes</taxon>
        <taxon>Chytridiomycetes incertae sedis</taxon>
        <taxon>Blyttiomyces</taxon>
    </lineage>
</organism>
<dbReference type="AlphaFoldDB" id="A0A4V1IRZ7"/>
<gene>
    <name evidence="2" type="ORF">BDK51DRAFT_42701</name>
</gene>
<feature type="compositionally biased region" description="Polar residues" evidence="1">
    <location>
        <begin position="42"/>
        <end position="51"/>
    </location>
</feature>
<evidence type="ECO:0000256" key="1">
    <source>
        <dbReference type="SAM" id="MobiDB-lite"/>
    </source>
</evidence>
<keyword evidence="3" id="KW-1185">Reference proteome</keyword>
<evidence type="ECO:0000313" key="2">
    <source>
        <dbReference type="EMBL" id="RKO91797.1"/>
    </source>
</evidence>
<reference evidence="3" key="1">
    <citation type="journal article" date="2018" name="Nat. Microbiol.">
        <title>Leveraging single-cell genomics to expand the fungal tree of life.</title>
        <authorList>
            <person name="Ahrendt S.R."/>
            <person name="Quandt C.A."/>
            <person name="Ciobanu D."/>
            <person name="Clum A."/>
            <person name="Salamov A."/>
            <person name="Andreopoulos B."/>
            <person name="Cheng J.F."/>
            <person name="Woyke T."/>
            <person name="Pelin A."/>
            <person name="Henrissat B."/>
            <person name="Reynolds N.K."/>
            <person name="Benny G.L."/>
            <person name="Smith M.E."/>
            <person name="James T.Y."/>
            <person name="Grigoriev I.V."/>
        </authorList>
    </citation>
    <scope>NUCLEOTIDE SEQUENCE [LARGE SCALE GENOMIC DNA]</scope>
</reference>
<sequence>MKRSSLSVPRREGTKERARRRGGIQIARVGRPDRHSAGFSATPATPLTPRQPTHAPHTHDLFHVLWSQPAVHFAALESSTLASATAAFDRCNSRPELAGTSSVVRDKNAFCMYKGMPGSFLLVRPQPASSVSSRRFAWTYKTHTCAISFGALMTSFDRVVGVAAATADLEPIAHLLGQASKPAGRILNEGRVPSSSNRLAHGK</sequence>